<sequence length="223" mass="24253">MGEPRAGSGRPPRNLRYPPVPRLPTDAASVASLAAIFCWAEESTEAVIRWYLWRKTSRARWSKTFRALAVSLGVGGGIVPLLHGADDRLPSPEWGFVLLAAAGGFVLADRLSGFSSSWMRFMRTQAALQYEVNRARVRYLAWRSGTSGGEAAQPAQTREFFRIIDGLMTAIAKSVLEETSVWADDLVVQIEQATSRLTALPQGDDLVNGPKVAQAPIAGRRGG</sequence>
<keyword evidence="2" id="KW-0812">Transmembrane</keyword>
<reference evidence="4 5" key="1">
    <citation type="submission" date="2020-11" db="EMBL/GenBank/DDBJ databases">
        <title>A novel isolate from a Black sea contaminated sediment with potential to produce alkanes: Plantactinospora alkalitolerans sp. nov.</title>
        <authorList>
            <person name="Carro L."/>
            <person name="Veyisoglu A."/>
            <person name="Guven K."/>
            <person name="Schumann P."/>
            <person name="Klenk H.-P."/>
            <person name="Sahin N."/>
        </authorList>
    </citation>
    <scope>NUCLEOTIDE SEQUENCE [LARGE SCALE GENOMIC DNA]</scope>
    <source>
        <strain evidence="4 5">S1510</strain>
    </source>
</reference>
<dbReference type="Proteomes" id="UP000638560">
    <property type="component" value="Unassembled WGS sequence"/>
</dbReference>
<name>A0ABS0GU58_9ACTN</name>
<evidence type="ECO:0000313" key="4">
    <source>
        <dbReference type="EMBL" id="MBF9129735.1"/>
    </source>
</evidence>
<evidence type="ECO:0000259" key="3">
    <source>
        <dbReference type="Pfam" id="PF18183"/>
    </source>
</evidence>
<feature type="region of interest" description="Disordered" evidence="1">
    <location>
        <begin position="1"/>
        <end position="20"/>
    </location>
</feature>
<dbReference type="RefSeq" id="WP_196201361.1">
    <property type="nucleotide sequence ID" value="NZ_JADPUN010000131.1"/>
</dbReference>
<gene>
    <name evidence="4" type="ORF">I0C86_12310</name>
</gene>
<feature type="transmembrane region" description="Helical" evidence="2">
    <location>
        <begin position="94"/>
        <end position="113"/>
    </location>
</feature>
<dbReference type="Pfam" id="PF18183">
    <property type="entry name" value="SLATT_2"/>
    <property type="match status" value="1"/>
</dbReference>
<feature type="domain" description="SMODS and SLOG-associating 2TM effector" evidence="3">
    <location>
        <begin position="32"/>
        <end position="134"/>
    </location>
</feature>
<feature type="transmembrane region" description="Helical" evidence="2">
    <location>
        <begin position="64"/>
        <end position="82"/>
    </location>
</feature>
<keyword evidence="2" id="KW-0472">Membrane</keyword>
<dbReference type="InterPro" id="IPR040688">
    <property type="entry name" value="SLATT_2"/>
</dbReference>
<dbReference type="EMBL" id="JADPUN010000131">
    <property type="protein sequence ID" value="MBF9129735.1"/>
    <property type="molecule type" value="Genomic_DNA"/>
</dbReference>
<comment type="caution">
    <text evidence="4">The sequence shown here is derived from an EMBL/GenBank/DDBJ whole genome shotgun (WGS) entry which is preliminary data.</text>
</comment>
<protein>
    <submittedName>
        <fullName evidence="4">SLATT domain-containing protein</fullName>
    </submittedName>
</protein>
<evidence type="ECO:0000313" key="5">
    <source>
        <dbReference type="Proteomes" id="UP000638560"/>
    </source>
</evidence>
<proteinExistence type="predicted"/>
<keyword evidence="2" id="KW-1133">Transmembrane helix</keyword>
<evidence type="ECO:0000256" key="1">
    <source>
        <dbReference type="SAM" id="MobiDB-lite"/>
    </source>
</evidence>
<keyword evidence="5" id="KW-1185">Reference proteome</keyword>
<accession>A0ABS0GU58</accession>
<dbReference type="NCBIfam" id="NF033633">
    <property type="entry name" value="SLATT_2"/>
    <property type="match status" value="1"/>
</dbReference>
<organism evidence="4 5">
    <name type="scientific">Plantactinospora alkalitolerans</name>
    <dbReference type="NCBI Taxonomy" id="2789879"/>
    <lineage>
        <taxon>Bacteria</taxon>
        <taxon>Bacillati</taxon>
        <taxon>Actinomycetota</taxon>
        <taxon>Actinomycetes</taxon>
        <taxon>Micromonosporales</taxon>
        <taxon>Micromonosporaceae</taxon>
        <taxon>Plantactinospora</taxon>
    </lineage>
</organism>
<evidence type="ECO:0000256" key="2">
    <source>
        <dbReference type="SAM" id="Phobius"/>
    </source>
</evidence>